<dbReference type="Proteomes" id="UP001646157">
    <property type="component" value="Unassembled WGS sequence"/>
</dbReference>
<comment type="caution">
    <text evidence="1">The sequence shown here is derived from an EMBL/GenBank/DDBJ whole genome shotgun (WGS) entry which is preliminary data.</text>
</comment>
<reference evidence="1 2" key="1">
    <citation type="submission" date="2021-01" db="EMBL/GenBank/DDBJ databases">
        <title>Genomic Encyclopedia of Type Strains, Phase IV (KMG-IV): sequencing the most valuable type-strain genomes for metagenomic binning, comparative biology and taxonomic classification.</title>
        <authorList>
            <person name="Goeker M."/>
        </authorList>
    </citation>
    <scope>NUCLEOTIDE SEQUENCE [LARGE SCALE GENOMIC DNA]</scope>
    <source>
        <strain evidence="1 2">DSM 24834</strain>
    </source>
</reference>
<gene>
    <name evidence="1" type="ORF">JOC86_000286</name>
</gene>
<evidence type="ECO:0000313" key="2">
    <source>
        <dbReference type="Proteomes" id="UP001646157"/>
    </source>
</evidence>
<sequence>MGSRIMHLIIANRISNELQLDKKTSILLGGIAPDAVQPKDLSHFYTGDVMDFSRKVDYEGFFEKYKCHQDLQYVLGYYTHLIADSLWLTGFYLPWLKNRLEKDDCLLSLYHQDFQLLNAKLLQHYGCEDQLRTRLQEPVTIIPTDEVSVKKLKEFLPYVLGDLDYDHKNKDASLNVFTLQQIIGYVETSVQLGLQKVQSKHFSNVF</sequence>
<dbReference type="EMBL" id="JAFBDZ010000001">
    <property type="protein sequence ID" value="MBM7583749.1"/>
    <property type="molecule type" value="Genomic_DNA"/>
</dbReference>
<evidence type="ECO:0008006" key="3">
    <source>
        <dbReference type="Google" id="ProtNLM"/>
    </source>
</evidence>
<name>A0ABS2N7F1_9BACI</name>
<evidence type="ECO:0000313" key="1">
    <source>
        <dbReference type="EMBL" id="MBM7583749.1"/>
    </source>
</evidence>
<proteinExistence type="predicted"/>
<organism evidence="1 2">
    <name type="scientific">Rossellomorea pakistanensis</name>
    <dbReference type="NCBI Taxonomy" id="992288"/>
    <lineage>
        <taxon>Bacteria</taxon>
        <taxon>Bacillati</taxon>
        <taxon>Bacillota</taxon>
        <taxon>Bacilli</taxon>
        <taxon>Bacillales</taxon>
        <taxon>Bacillaceae</taxon>
        <taxon>Rossellomorea</taxon>
    </lineage>
</organism>
<dbReference type="RefSeq" id="WP_205167990.1">
    <property type="nucleotide sequence ID" value="NZ_JAFBDZ010000001.1"/>
</dbReference>
<accession>A0ABS2N7F1</accession>
<keyword evidence="2" id="KW-1185">Reference proteome</keyword>
<protein>
    <recommendedName>
        <fullName evidence="3">Hydrolase</fullName>
    </recommendedName>
</protein>